<comment type="caution">
    <text evidence="2">The sequence shown here is derived from an EMBL/GenBank/DDBJ whole genome shotgun (WGS) entry which is preliminary data.</text>
</comment>
<proteinExistence type="predicted"/>
<name>A0AAD9S4W4_PHOAM</name>
<feature type="compositionally biased region" description="Basic and acidic residues" evidence="1">
    <location>
        <begin position="49"/>
        <end position="62"/>
    </location>
</feature>
<evidence type="ECO:0000313" key="2">
    <source>
        <dbReference type="EMBL" id="KAK2599339.1"/>
    </source>
</evidence>
<reference evidence="2" key="1">
    <citation type="submission" date="2023-06" db="EMBL/GenBank/DDBJ databases">
        <authorList>
            <person name="Noh H."/>
        </authorList>
    </citation>
    <scope>NUCLEOTIDE SEQUENCE</scope>
    <source>
        <strain evidence="2">DUCC20226</strain>
    </source>
</reference>
<organism evidence="2 3">
    <name type="scientific">Phomopsis amygdali</name>
    <name type="common">Fusicoccum amygdali</name>
    <dbReference type="NCBI Taxonomy" id="1214568"/>
    <lineage>
        <taxon>Eukaryota</taxon>
        <taxon>Fungi</taxon>
        <taxon>Dikarya</taxon>
        <taxon>Ascomycota</taxon>
        <taxon>Pezizomycotina</taxon>
        <taxon>Sordariomycetes</taxon>
        <taxon>Sordariomycetidae</taxon>
        <taxon>Diaporthales</taxon>
        <taxon>Diaporthaceae</taxon>
        <taxon>Diaporthe</taxon>
    </lineage>
</organism>
<dbReference type="EMBL" id="JAUJFL010000007">
    <property type="protein sequence ID" value="KAK2599339.1"/>
    <property type="molecule type" value="Genomic_DNA"/>
</dbReference>
<protein>
    <submittedName>
        <fullName evidence="2">Uncharacterized protein</fullName>
    </submittedName>
</protein>
<gene>
    <name evidence="2" type="ORF">N8I77_011105</name>
</gene>
<dbReference type="Proteomes" id="UP001265746">
    <property type="component" value="Unassembled WGS sequence"/>
</dbReference>
<feature type="region of interest" description="Disordered" evidence="1">
    <location>
        <begin position="34"/>
        <end position="80"/>
    </location>
</feature>
<dbReference type="AlphaFoldDB" id="A0AAD9S4W4"/>
<evidence type="ECO:0000313" key="3">
    <source>
        <dbReference type="Proteomes" id="UP001265746"/>
    </source>
</evidence>
<accession>A0AAD9S4W4</accession>
<sequence length="258" mass="29234">MRLAGQCWKHLLSSTAPPSRYQPQQHRLVTIMAKATSKKQNNRANPLSKEGKEAKASKDPKQSHLYTDDNPETTLKGTGFKDVETANKTIALVSKRSLTYQRQTINTMFNRAKHHPKKTDDIKAAQAVFEKWLKETYPKAKSEQREFKPVLAKKTMETVLPLLEEAKGIDTTFAETYVAMEARKRLANTLVDDSQPGEADWDKARTTALSELVPSESDDVSENKLWDDDGKPSTYHLSLIAWAWSPATEYKLLKSVRE</sequence>
<keyword evidence="3" id="KW-1185">Reference proteome</keyword>
<evidence type="ECO:0000256" key="1">
    <source>
        <dbReference type="SAM" id="MobiDB-lite"/>
    </source>
</evidence>